<reference evidence="1 2" key="1">
    <citation type="submission" date="2018-08" db="EMBL/GenBank/DDBJ databases">
        <authorList>
            <person name="Laetsch R D."/>
            <person name="Stevens L."/>
            <person name="Kumar S."/>
            <person name="Blaxter L. M."/>
        </authorList>
    </citation>
    <scope>NUCLEOTIDE SEQUENCE [LARGE SCALE GENOMIC DNA]</scope>
</reference>
<accession>A0A3P6V9G2</accession>
<dbReference type="OrthoDB" id="5841505at2759"/>
<keyword evidence="2" id="KW-1185">Reference proteome</keyword>
<organism evidence="1 2">
    <name type="scientific">Litomosoides sigmodontis</name>
    <name type="common">Filarial nematode worm</name>
    <dbReference type="NCBI Taxonomy" id="42156"/>
    <lineage>
        <taxon>Eukaryota</taxon>
        <taxon>Metazoa</taxon>
        <taxon>Ecdysozoa</taxon>
        <taxon>Nematoda</taxon>
        <taxon>Chromadorea</taxon>
        <taxon>Rhabditida</taxon>
        <taxon>Spirurina</taxon>
        <taxon>Spiruromorpha</taxon>
        <taxon>Filarioidea</taxon>
        <taxon>Onchocercidae</taxon>
        <taxon>Litomosoides</taxon>
    </lineage>
</organism>
<dbReference type="EMBL" id="UYRX01001260">
    <property type="protein sequence ID" value="VDK88948.1"/>
    <property type="molecule type" value="Genomic_DNA"/>
</dbReference>
<evidence type="ECO:0000313" key="1">
    <source>
        <dbReference type="EMBL" id="VDK88948.1"/>
    </source>
</evidence>
<sequence>MVELKRNESKKIIVNFSYFNDWSIRKFFSAKKNKGTEENFVYLSVIESQRKQVMAAESESSDCKVEQENAWQELRRTMECLSDQPFQIMFIKGNASSDYFQPHSEFTQSENTTQLDLRSSSNLRTASDGFGENSRNVSDLDLFVKIPSRSRASRLQNSNIAELNNIFHSDTRKTIELSAHCREVIHRELTFWHDRLQYEMKQTNEIIANLYARMERIKGLNRELRDILTYFNDDTDSSITSPTR</sequence>
<proteinExistence type="predicted"/>
<gene>
    <name evidence="1" type="ORF">NLS_LOCUS8910</name>
</gene>
<dbReference type="Proteomes" id="UP000277928">
    <property type="component" value="Unassembled WGS sequence"/>
</dbReference>
<evidence type="ECO:0000313" key="2">
    <source>
        <dbReference type="Proteomes" id="UP000277928"/>
    </source>
</evidence>
<protein>
    <submittedName>
        <fullName evidence="1">Uncharacterized protein</fullName>
    </submittedName>
</protein>
<dbReference type="OMA" id="LRRTMEC"/>
<name>A0A3P6V9G2_LITSI</name>
<dbReference type="AlphaFoldDB" id="A0A3P6V9G2"/>